<feature type="region of interest" description="Disordered" evidence="1">
    <location>
        <begin position="62"/>
        <end position="97"/>
    </location>
</feature>
<evidence type="ECO:0000313" key="4">
    <source>
        <dbReference type="Proteomes" id="UP000013827"/>
    </source>
</evidence>
<accession>A0A0D3KPE1</accession>
<evidence type="ECO:0000256" key="2">
    <source>
        <dbReference type="SAM" id="SignalP"/>
    </source>
</evidence>
<dbReference type="AlphaFoldDB" id="A0A0D3KPE1"/>
<keyword evidence="4" id="KW-1185">Reference proteome</keyword>
<dbReference type="EnsemblProtists" id="EOD37626">
    <property type="protein sequence ID" value="EOD37626"/>
    <property type="gene ID" value="EMIHUDRAFT_225181"/>
</dbReference>
<dbReference type="GeneID" id="17282894"/>
<reference evidence="3" key="2">
    <citation type="submission" date="2024-10" db="UniProtKB">
        <authorList>
            <consortium name="EnsemblProtists"/>
        </authorList>
    </citation>
    <scope>IDENTIFICATION</scope>
</reference>
<dbReference type="RefSeq" id="XP_005790055.1">
    <property type="nucleotide sequence ID" value="XM_005789998.1"/>
</dbReference>
<feature type="compositionally biased region" description="Low complexity" evidence="1">
    <location>
        <begin position="71"/>
        <end position="89"/>
    </location>
</feature>
<dbReference type="PaxDb" id="2903-EOD37626"/>
<evidence type="ECO:0000256" key="1">
    <source>
        <dbReference type="SAM" id="MobiDB-lite"/>
    </source>
</evidence>
<proteinExistence type="predicted"/>
<dbReference type="KEGG" id="ehx:EMIHUDRAFT_225181"/>
<sequence>MRPLPSFLLLCASYGGTAIEYGLSSGQSGLDYCIAEADTTSDMTASTTMAAPTCGAEARRVETAKREAAARDGATGRAAPRQTAAPAEALRPSDEKPEVAERLSVAESLTHEAEVAAAARVAEAEEAVEARAVAGTRDGGADAGRLAATAMATEAAVAVARALEAASALRAAAASSAAAREEAEAAHAAALREARAPERPAAPLPFRLRRICDALGLEPGPNLPATVRNAAAVLGITPVGSGLLGKDTPYARFGSEVAMRFLSPDSPASQRSLEQFADYLSQEWYRPLVEWSEMRWDGDLVLLGNGAEAYQQAGVRSSPTAAWVSIRWILARVLAEGGHEEWRVATVFVQEPDSTQSDDLEAAALALPAEAAAAISRWRKRQMAEPRA</sequence>
<protein>
    <submittedName>
        <fullName evidence="3">Uncharacterized protein</fullName>
    </submittedName>
</protein>
<name>A0A0D3KPE1_EMIH1</name>
<keyword evidence="2" id="KW-0732">Signal</keyword>
<organism evidence="3 4">
    <name type="scientific">Emiliania huxleyi (strain CCMP1516)</name>
    <dbReference type="NCBI Taxonomy" id="280463"/>
    <lineage>
        <taxon>Eukaryota</taxon>
        <taxon>Haptista</taxon>
        <taxon>Haptophyta</taxon>
        <taxon>Prymnesiophyceae</taxon>
        <taxon>Isochrysidales</taxon>
        <taxon>Noelaerhabdaceae</taxon>
        <taxon>Emiliania</taxon>
    </lineage>
</organism>
<reference evidence="4" key="1">
    <citation type="journal article" date="2013" name="Nature">
        <title>Pan genome of the phytoplankton Emiliania underpins its global distribution.</title>
        <authorList>
            <person name="Read B.A."/>
            <person name="Kegel J."/>
            <person name="Klute M.J."/>
            <person name="Kuo A."/>
            <person name="Lefebvre S.C."/>
            <person name="Maumus F."/>
            <person name="Mayer C."/>
            <person name="Miller J."/>
            <person name="Monier A."/>
            <person name="Salamov A."/>
            <person name="Young J."/>
            <person name="Aguilar M."/>
            <person name="Claverie J.M."/>
            <person name="Frickenhaus S."/>
            <person name="Gonzalez K."/>
            <person name="Herman E.K."/>
            <person name="Lin Y.C."/>
            <person name="Napier J."/>
            <person name="Ogata H."/>
            <person name="Sarno A.F."/>
            <person name="Shmutz J."/>
            <person name="Schroeder D."/>
            <person name="de Vargas C."/>
            <person name="Verret F."/>
            <person name="von Dassow P."/>
            <person name="Valentin K."/>
            <person name="Van de Peer Y."/>
            <person name="Wheeler G."/>
            <person name="Dacks J.B."/>
            <person name="Delwiche C.F."/>
            <person name="Dyhrman S.T."/>
            <person name="Glockner G."/>
            <person name="John U."/>
            <person name="Richards T."/>
            <person name="Worden A.Z."/>
            <person name="Zhang X."/>
            <person name="Grigoriev I.V."/>
            <person name="Allen A.E."/>
            <person name="Bidle K."/>
            <person name="Borodovsky M."/>
            <person name="Bowler C."/>
            <person name="Brownlee C."/>
            <person name="Cock J.M."/>
            <person name="Elias M."/>
            <person name="Gladyshev V.N."/>
            <person name="Groth M."/>
            <person name="Guda C."/>
            <person name="Hadaegh A."/>
            <person name="Iglesias-Rodriguez M.D."/>
            <person name="Jenkins J."/>
            <person name="Jones B.M."/>
            <person name="Lawson T."/>
            <person name="Leese F."/>
            <person name="Lindquist E."/>
            <person name="Lobanov A."/>
            <person name="Lomsadze A."/>
            <person name="Malik S.B."/>
            <person name="Marsh M.E."/>
            <person name="Mackinder L."/>
            <person name="Mock T."/>
            <person name="Mueller-Roeber B."/>
            <person name="Pagarete A."/>
            <person name="Parker M."/>
            <person name="Probert I."/>
            <person name="Quesneville H."/>
            <person name="Raines C."/>
            <person name="Rensing S.A."/>
            <person name="Riano-Pachon D.M."/>
            <person name="Richier S."/>
            <person name="Rokitta S."/>
            <person name="Shiraiwa Y."/>
            <person name="Soanes D.M."/>
            <person name="van der Giezen M."/>
            <person name="Wahlund T.M."/>
            <person name="Williams B."/>
            <person name="Wilson W."/>
            <person name="Wolfe G."/>
            <person name="Wurch L.L."/>
        </authorList>
    </citation>
    <scope>NUCLEOTIDE SEQUENCE</scope>
</reference>
<feature type="signal peptide" evidence="2">
    <location>
        <begin position="1"/>
        <end position="18"/>
    </location>
</feature>
<feature type="chain" id="PRO_5044264992" evidence="2">
    <location>
        <begin position="19"/>
        <end position="388"/>
    </location>
</feature>
<dbReference type="HOGENOM" id="CLU_712579_0_0_1"/>
<dbReference type="Proteomes" id="UP000013827">
    <property type="component" value="Unassembled WGS sequence"/>
</dbReference>
<evidence type="ECO:0000313" key="3">
    <source>
        <dbReference type="EnsemblProtists" id="EOD37626"/>
    </source>
</evidence>